<protein>
    <submittedName>
        <fullName evidence="2">Uncharacterized protein</fullName>
    </submittedName>
</protein>
<keyword evidence="1" id="KW-1133">Transmembrane helix</keyword>
<name>A0A1T4NQ83_9FIRM</name>
<sequence length="179" mass="20524">MNKKVLRLEIFGFIFTCAIGTLMHFVFEWSENNPIVGLFCPINESVFEHLKMLFFPYLIWTFIEAIKLSQDKFNVYTAKLIGITSGMLITLAVFYISAGMFGRYFEVVNIASFFIGIMFAYIISYNIINYSKGKGLINGISFALLIIIAIIFIFFTLSPAHIPFFLDLKTQTYGITKQH</sequence>
<keyword evidence="1" id="KW-0812">Transmembrane</keyword>
<feature type="transmembrane region" description="Helical" evidence="1">
    <location>
        <begin position="135"/>
        <end position="157"/>
    </location>
</feature>
<dbReference type="AlphaFoldDB" id="A0A1T4NQ83"/>
<feature type="transmembrane region" description="Helical" evidence="1">
    <location>
        <begin position="12"/>
        <end position="30"/>
    </location>
</feature>
<feature type="transmembrane region" description="Helical" evidence="1">
    <location>
        <begin position="50"/>
        <end position="68"/>
    </location>
</feature>
<dbReference type="Proteomes" id="UP000190657">
    <property type="component" value="Unassembled WGS sequence"/>
</dbReference>
<accession>A0A1T4NQ83</accession>
<feature type="transmembrane region" description="Helical" evidence="1">
    <location>
        <begin position="107"/>
        <end position="128"/>
    </location>
</feature>
<gene>
    <name evidence="2" type="ORF">SAMN02745114_01668</name>
</gene>
<organism evidence="2 3">
    <name type="scientific">Eubacterium coprostanoligenes</name>
    <dbReference type="NCBI Taxonomy" id="290054"/>
    <lineage>
        <taxon>Bacteria</taxon>
        <taxon>Bacillati</taxon>
        <taxon>Bacillota</taxon>
        <taxon>Clostridia</taxon>
        <taxon>Eubacteriales</taxon>
        <taxon>Eubacteriaceae</taxon>
        <taxon>Eubacterium</taxon>
    </lineage>
</organism>
<dbReference type="OrthoDB" id="48209at2"/>
<dbReference type="Pfam" id="PF20122">
    <property type="entry name" value="DUF6512"/>
    <property type="match status" value="1"/>
</dbReference>
<feature type="transmembrane region" description="Helical" evidence="1">
    <location>
        <begin position="80"/>
        <end position="101"/>
    </location>
</feature>
<dbReference type="RefSeq" id="WP_078769093.1">
    <property type="nucleotide sequence ID" value="NZ_FUWW01000027.1"/>
</dbReference>
<keyword evidence="3" id="KW-1185">Reference proteome</keyword>
<reference evidence="2 3" key="1">
    <citation type="submission" date="2017-02" db="EMBL/GenBank/DDBJ databases">
        <authorList>
            <person name="Peterson S.W."/>
        </authorList>
    </citation>
    <scope>NUCLEOTIDE SEQUENCE [LARGE SCALE GENOMIC DNA]</scope>
    <source>
        <strain evidence="2 3">ATCC 51222</strain>
    </source>
</reference>
<dbReference type="InterPro" id="IPR045407">
    <property type="entry name" value="DUF6512"/>
</dbReference>
<evidence type="ECO:0000313" key="2">
    <source>
        <dbReference type="EMBL" id="SJZ81352.1"/>
    </source>
</evidence>
<evidence type="ECO:0000313" key="3">
    <source>
        <dbReference type="Proteomes" id="UP000190657"/>
    </source>
</evidence>
<keyword evidence="1" id="KW-0472">Membrane</keyword>
<dbReference type="EMBL" id="FUWW01000027">
    <property type="protein sequence ID" value="SJZ81352.1"/>
    <property type="molecule type" value="Genomic_DNA"/>
</dbReference>
<evidence type="ECO:0000256" key="1">
    <source>
        <dbReference type="SAM" id="Phobius"/>
    </source>
</evidence>
<proteinExistence type="predicted"/>